<keyword evidence="1 2" id="KW-0238">DNA-binding</keyword>
<dbReference type="SUPFAM" id="SSF46689">
    <property type="entry name" value="Homeodomain-like"/>
    <property type="match status" value="1"/>
</dbReference>
<evidence type="ECO:0000256" key="2">
    <source>
        <dbReference type="PROSITE-ProRule" id="PRU00335"/>
    </source>
</evidence>
<accession>A0A136Q4X5</accession>
<feature type="domain" description="HTH tetR-type" evidence="4">
    <location>
        <begin position="4"/>
        <end position="64"/>
    </location>
</feature>
<dbReference type="RefSeq" id="WP_066520858.1">
    <property type="nucleotide sequence ID" value="NZ_CABMOF010000004.1"/>
</dbReference>
<sequence>MAGKDTKTRIKEIGLKLFQERGFENVTINEICEQSGVNKHTFYYYFKSKDELLKDYYELPYDIGTKYFVQMLNAENYVEQLWLSYKPFLDRISESGTEISRQLFIKNINHDVGTFRGGHRRSEHMKMQAGIIEKGQAAGEIRNSSDPQTLCMMIHQTFVSTLFMWCIHNGTFDLPLYIRSSVEAMLDVKPELRAHPGLSLTDIWCRDEGQAERNERRPAGSGRTAHEAAGRERQGTR</sequence>
<evidence type="ECO:0000256" key="1">
    <source>
        <dbReference type="ARBA" id="ARBA00023125"/>
    </source>
</evidence>
<dbReference type="EMBL" id="LSZW01000057">
    <property type="protein sequence ID" value="KXK65700.1"/>
    <property type="molecule type" value="Genomic_DNA"/>
</dbReference>
<comment type="caution">
    <text evidence="5">The sequence shown here is derived from an EMBL/GenBank/DDBJ whole genome shotgun (WGS) entry which is preliminary data.</text>
</comment>
<feature type="region of interest" description="Disordered" evidence="3">
    <location>
        <begin position="209"/>
        <end position="237"/>
    </location>
</feature>
<feature type="DNA-binding region" description="H-T-H motif" evidence="2">
    <location>
        <begin position="27"/>
        <end position="46"/>
    </location>
</feature>
<dbReference type="PANTHER" id="PTHR43479:SF11">
    <property type="entry name" value="ACREF_ENVCD OPERON REPRESSOR-RELATED"/>
    <property type="match status" value="1"/>
</dbReference>
<dbReference type="Proteomes" id="UP000070366">
    <property type="component" value="Unassembled WGS sequence"/>
</dbReference>
<evidence type="ECO:0000313" key="5">
    <source>
        <dbReference type="EMBL" id="KXK65700.1"/>
    </source>
</evidence>
<evidence type="ECO:0000313" key="6">
    <source>
        <dbReference type="Proteomes" id="UP000070366"/>
    </source>
</evidence>
<dbReference type="PATRIC" id="fig|626937.4.peg.1404"/>
<dbReference type="STRING" id="626937.HMPREF3293_01422"/>
<proteinExistence type="predicted"/>
<dbReference type="PRINTS" id="PR00455">
    <property type="entry name" value="HTHTETR"/>
</dbReference>
<dbReference type="InterPro" id="IPR036271">
    <property type="entry name" value="Tet_transcr_reg_TetR-rel_C_sf"/>
</dbReference>
<dbReference type="InterPro" id="IPR001647">
    <property type="entry name" value="HTH_TetR"/>
</dbReference>
<evidence type="ECO:0000256" key="3">
    <source>
        <dbReference type="SAM" id="MobiDB-lite"/>
    </source>
</evidence>
<organism evidence="5 6">
    <name type="scientific">Christensenella minuta</name>
    <dbReference type="NCBI Taxonomy" id="626937"/>
    <lineage>
        <taxon>Bacteria</taxon>
        <taxon>Bacillati</taxon>
        <taxon>Bacillota</taxon>
        <taxon>Clostridia</taxon>
        <taxon>Christensenellales</taxon>
        <taxon>Christensenellaceae</taxon>
        <taxon>Christensenella</taxon>
    </lineage>
</organism>
<dbReference type="AlphaFoldDB" id="A0A136Q4X5"/>
<evidence type="ECO:0000259" key="4">
    <source>
        <dbReference type="PROSITE" id="PS50977"/>
    </source>
</evidence>
<dbReference type="Pfam" id="PF00440">
    <property type="entry name" value="TetR_N"/>
    <property type="match status" value="1"/>
</dbReference>
<dbReference type="OrthoDB" id="494991at2"/>
<dbReference type="SUPFAM" id="SSF48498">
    <property type="entry name" value="Tetracyclin repressor-like, C-terminal domain"/>
    <property type="match status" value="1"/>
</dbReference>
<gene>
    <name evidence="5" type="ORF">HMPREF3293_01422</name>
</gene>
<dbReference type="GO" id="GO:0003677">
    <property type="term" value="F:DNA binding"/>
    <property type="evidence" value="ECO:0007669"/>
    <property type="project" value="UniProtKB-UniRule"/>
</dbReference>
<dbReference type="PROSITE" id="PS50977">
    <property type="entry name" value="HTH_TETR_2"/>
    <property type="match status" value="1"/>
</dbReference>
<dbReference type="PANTHER" id="PTHR43479">
    <property type="entry name" value="ACREF/ENVCD OPERON REPRESSOR-RELATED"/>
    <property type="match status" value="1"/>
</dbReference>
<dbReference type="KEGG" id="cmiu:B1H56_12040"/>
<dbReference type="Gene3D" id="1.10.357.10">
    <property type="entry name" value="Tetracycline Repressor, domain 2"/>
    <property type="match status" value="1"/>
</dbReference>
<dbReference type="InterPro" id="IPR009057">
    <property type="entry name" value="Homeodomain-like_sf"/>
</dbReference>
<dbReference type="Gene3D" id="1.10.10.60">
    <property type="entry name" value="Homeodomain-like"/>
    <property type="match status" value="1"/>
</dbReference>
<dbReference type="InterPro" id="IPR050624">
    <property type="entry name" value="HTH-type_Tx_Regulator"/>
</dbReference>
<keyword evidence="6" id="KW-1185">Reference proteome</keyword>
<name>A0A136Q4X5_9FIRM</name>
<reference evidence="5 6" key="1">
    <citation type="submission" date="2016-02" db="EMBL/GenBank/DDBJ databases">
        <authorList>
            <person name="Wen L."/>
            <person name="He K."/>
            <person name="Yang H."/>
        </authorList>
    </citation>
    <scope>NUCLEOTIDE SEQUENCE [LARGE SCALE GENOMIC DNA]</scope>
    <source>
        <strain evidence="5 6">DSM 22607</strain>
    </source>
</reference>
<protein>
    <submittedName>
        <fullName evidence="5">Transcriptional regulator, TetR family</fullName>
    </submittedName>
</protein>